<dbReference type="SUPFAM" id="SSF46689">
    <property type="entry name" value="Homeodomain-like"/>
    <property type="match status" value="1"/>
</dbReference>
<reference evidence="6 7" key="1">
    <citation type="submission" date="2016-05" db="EMBL/GenBank/DDBJ databases">
        <title>Complete genome sequence of a phthalic acid esters degrading Mycobacterium sp. YC-RL4.</title>
        <authorList>
            <person name="Ren L."/>
            <person name="Fan S."/>
            <person name="Ruth N."/>
            <person name="Jia Y."/>
            <person name="Wang J."/>
            <person name="Qiao C."/>
        </authorList>
    </citation>
    <scope>NUCLEOTIDE SEQUENCE [LARGE SCALE GENOMIC DNA]</scope>
    <source>
        <strain evidence="6 7">YC-RL4</strain>
    </source>
</reference>
<proteinExistence type="predicted"/>
<keyword evidence="1" id="KW-0805">Transcription regulation</keyword>
<evidence type="ECO:0000259" key="4">
    <source>
        <dbReference type="Pfam" id="PF00440"/>
    </source>
</evidence>
<dbReference type="Pfam" id="PF17754">
    <property type="entry name" value="TetR_C_14"/>
    <property type="match status" value="1"/>
</dbReference>
<evidence type="ECO:0000313" key="7">
    <source>
        <dbReference type="Proteomes" id="UP000077143"/>
    </source>
</evidence>
<dbReference type="InterPro" id="IPR009057">
    <property type="entry name" value="Homeodomain-like_sf"/>
</dbReference>
<evidence type="ECO:0000259" key="5">
    <source>
        <dbReference type="Pfam" id="PF17754"/>
    </source>
</evidence>
<keyword evidence="7" id="KW-1185">Reference proteome</keyword>
<dbReference type="PANTHER" id="PTHR30055">
    <property type="entry name" value="HTH-TYPE TRANSCRIPTIONAL REGULATOR RUTR"/>
    <property type="match status" value="1"/>
</dbReference>
<organism evidence="6 7">
    <name type="scientific">Mycobacterium adipatum</name>
    <dbReference type="NCBI Taxonomy" id="1682113"/>
    <lineage>
        <taxon>Bacteria</taxon>
        <taxon>Bacillati</taxon>
        <taxon>Actinomycetota</taxon>
        <taxon>Actinomycetes</taxon>
        <taxon>Mycobacteriales</taxon>
        <taxon>Mycobacteriaceae</taxon>
        <taxon>Mycobacterium</taxon>
    </lineage>
</organism>
<dbReference type="Gene3D" id="1.10.357.10">
    <property type="entry name" value="Tetracycline Repressor, domain 2"/>
    <property type="match status" value="1"/>
</dbReference>
<dbReference type="GO" id="GO:0000976">
    <property type="term" value="F:transcription cis-regulatory region binding"/>
    <property type="evidence" value="ECO:0007669"/>
    <property type="project" value="TreeGrafter"/>
</dbReference>
<dbReference type="PANTHER" id="PTHR30055:SF238">
    <property type="entry name" value="MYCOFACTOCIN BIOSYNTHESIS TRANSCRIPTIONAL REGULATOR MFTR-RELATED"/>
    <property type="match status" value="1"/>
</dbReference>
<dbReference type="InterPro" id="IPR041347">
    <property type="entry name" value="MftR_C"/>
</dbReference>
<evidence type="ECO:0000256" key="1">
    <source>
        <dbReference type="ARBA" id="ARBA00023015"/>
    </source>
</evidence>
<protein>
    <recommendedName>
        <fullName evidence="8">TetR family transcriptional regulator</fullName>
    </recommendedName>
</protein>
<dbReference type="Pfam" id="PF00440">
    <property type="entry name" value="TetR_N"/>
    <property type="match status" value="1"/>
</dbReference>
<feature type="domain" description="HTH tetR-type" evidence="4">
    <location>
        <begin position="23"/>
        <end position="55"/>
    </location>
</feature>
<feature type="domain" description="MftR C-terminal" evidence="5">
    <location>
        <begin position="80"/>
        <end position="184"/>
    </location>
</feature>
<keyword evidence="2" id="KW-0238">DNA-binding</keyword>
<evidence type="ECO:0000313" key="6">
    <source>
        <dbReference type="EMBL" id="ANE83166.1"/>
    </source>
</evidence>
<accession>A0A172UVR6</accession>
<name>A0A172UVR6_9MYCO</name>
<dbReference type="AlphaFoldDB" id="A0A172UVR6"/>
<sequence length="192" mass="20811">MCPPGERKRRVRATRGDVSRRAVERGVAAVRTEDIAAEAGVSPRTFNNYFPSKEAAIVGVAGIRTEVLCAALRARPAEEPLHEALRAAALALFADEPDRDWLARSRLIRNEPSLYAEERRSDITIERVIAAEIGIRSGTDPTVDLAPRLAAATVVAAIHTAVQFWLDVPAAGTLRDVLERAITQFPLGAPQA</sequence>
<dbReference type="InterPro" id="IPR001647">
    <property type="entry name" value="HTH_TetR"/>
</dbReference>
<dbReference type="EMBL" id="CP015596">
    <property type="protein sequence ID" value="ANE83166.1"/>
    <property type="molecule type" value="Genomic_DNA"/>
</dbReference>
<dbReference type="KEGG" id="madi:A7U43_22575"/>
<evidence type="ECO:0000256" key="2">
    <source>
        <dbReference type="ARBA" id="ARBA00023125"/>
    </source>
</evidence>
<dbReference type="Proteomes" id="UP000077143">
    <property type="component" value="Chromosome"/>
</dbReference>
<dbReference type="GO" id="GO:0003700">
    <property type="term" value="F:DNA-binding transcription factor activity"/>
    <property type="evidence" value="ECO:0007669"/>
    <property type="project" value="TreeGrafter"/>
</dbReference>
<dbReference type="InterPro" id="IPR050109">
    <property type="entry name" value="HTH-type_TetR-like_transc_reg"/>
</dbReference>
<dbReference type="Gene3D" id="1.10.10.60">
    <property type="entry name" value="Homeodomain-like"/>
    <property type="match status" value="1"/>
</dbReference>
<dbReference type="STRING" id="1682113.A7U43_22575"/>
<keyword evidence="3" id="KW-0804">Transcription</keyword>
<gene>
    <name evidence="6" type="ORF">A7U43_22575</name>
</gene>
<evidence type="ECO:0000256" key="3">
    <source>
        <dbReference type="ARBA" id="ARBA00023163"/>
    </source>
</evidence>
<evidence type="ECO:0008006" key="8">
    <source>
        <dbReference type="Google" id="ProtNLM"/>
    </source>
</evidence>